<organism evidence="1">
    <name type="scientific">viral metagenome</name>
    <dbReference type="NCBI Taxonomy" id="1070528"/>
    <lineage>
        <taxon>unclassified sequences</taxon>
        <taxon>metagenomes</taxon>
        <taxon>organismal metagenomes</taxon>
    </lineage>
</organism>
<evidence type="ECO:0000313" key="1">
    <source>
        <dbReference type="EMBL" id="QJA54815.1"/>
    </source>
</evidence>
<gene>
    <name evidence="1" type="ORF">TM448A05881_0010</name>
</gene>
<dbReference type="EMBL" id="MT144540">
    <property type="protein sequence ID" value="QJA54815.1"/>
    <property type="molecule type" value="Genomic_DNA"/>
</dbReference>
<protein>
    <submittedName>
        <fullName evidence="1">Uncharacterized protein</fullName>
    </submittedName>
</protein>
<accession>A0A6H2A5K3</accession>
<reference evidence="1" key="1">
    <citation type="submission" date="2020-03" db="EMBL/GenBank/DDBJ databases">
        <title>The deep terrestrial virosphere.</title>
        <authorList>
            <person name="Holmfeldt K."/>
            <person name="Nilsson E."/>
            <person name="Simone D."/>
            <person name="Lopez-Fernandez M."/>
            <person name="Wu X."/>
            <person name="de Brujin I."/>
            <person name="Lundin D."/>
            <person name="Andersson A."/>
            <person name="Bertilsson S."/>
            <person name="Dopson M."/>
        </authorList>
    </citation>
    <scope>NUCLEOTIDE SEQUENCE</scope>
    <source>
        <strain evidence="1">TM448A05881</strain>
    </source>
</reference>
<name>A0A6H2A5K3_9ZZZZ</name>
<sequence length="44" mass="4911">MQPAFRKDGTPEEPICEGCWEDTMEAESMIDPAGGDEEPQPTRE</sequence>
<proteinExistence type="predicted"/>
<dbReference type="AlphaFoldDB" id="A0A6H2A5K3"/>